<dbReference type="SUPFAM" id="SSF118352">
    <property type="entry name" value="HSP33 redox switch-like"/>
    <property type="match status" value="1"/>
</dbReference>
<reference evidence="6" key="2">
    <citation type="submission" date="2021-04" db="EMBL/GenBank/DDBJ databases">
        <authorList>
            <person name="Gilroy R."/>
        </authorList>
    </citation>
    <scope>NUCLEOTIDE SEQUENCE</scope>
    <source>
        <strain evidence="6">14975</strain>
    </source>
</reference>
<keyword evidence="4" id="KW-0143">Chaperone</keyword>
<keyword evidence="1" id="KW-0963">Cytoplasm</keyword>
<proteinExistence type="predicted"/>
<dbReference type="Gene3D" id="3.90.1280.10">
    <property type="entry name" value="HSP33 redox switch-like"/>
    <property type="match status" value="1"/>
</dbReference>
<dbReference type="AlphaFoldDB" id="A0A9D2AHZ3"/>
<name>A0A9D2AHZ3_9BACT</name>
<protein>
    <submittedName>
        <fullName evidence="6">Hsp33 family molecular chaperone HslO</fullName>
    </submittedName>
</protein>
<keyword evidence="2" id="KW-0862">Zinc</keyword>
<organism evidence="6 7">
    <name type="scientific">Candidatus Akkermansia intestinigallinarum</name>
    <dbReference type="NCBI Taxonomy" id="2838431"/>
    <lineage>
        <taxon>Bacteria</taxon>
        <taxon>Pseudomonadati</taxon>
        <taxon>Verrucomicrobiota</taxon>
        <taxon>Verrucomicrobiia</taxon>
        <taxon>Verrucomicrobiales</taxon>
        <taxon>Akkermansiaceae</taxon>
        <taxon>Akkermansia</taxon>
    </lineage>
</organism>
<dbReference type="EMBL" id="DXFQ01000161">
    <property type="protein sequence ID" value="HIX20647.1"/>
    <property type="molecule type" value="Genomic_DNA"/>
</dbReference>
<sequence length="266" mass="30261">MTTDTDTGAPSAPEGVEEFTTVESIFVRGRNCLLLTADFSPLFVDYYLHLMQHGMRNEEPVDGTLKQMLAFFTLHLVSRPWQEYHAWTFNVREPQAANYFVSGSSTDEEVIGRAFTKDVKLHDGNMLFAQNIVRNREPQTSVIVLHGSSVAEWVEDYYRQSEQRQARAFVLDGDRFALITAEPDADAEWLAGLTPEAVAKLRESEQTKLLETRRFYFRCGCTVEKILPTIRAMHKDFADIISEQGFLEVSCPRCGASYKVTPDMLK</sequence>
<dbReference type="InterPro" id="IPR000397">
    <property type="entry name" value="Heat_shock_Hsp33"/>
</dbReference>
<evidence type="ECO:0000313" key="6">
    <source>
        <dbReference type="EMBL" id="HIX20647.1"/>
    </source>
</evidence>
<dbReference type="InterPro" id="IPR016154">
    <property type="entry name" value="Heat_shock_Hsp33_C"/>
</dbReference>
<evidence type="ECO:0000256" key="2">
    <source>
        <dbReference type="ARBA" id="ARBA00022833"/>
    </source>
</evidence>
<dbReference type="GO" id="GO:0006457">
    <property type="term" value="P:protein folding"/>
    <property type="evidence" value="ECO:0007669"/>
    <property type="project" value="InterPro"/>
</dbReference>
<evidence type="ECO:0000256" key="1">
    <source>
        <dbReference type="ARBA" id="ARBA00022490"/>
    </source>
</evidence>
<dbReference type="InterPro" id="IPR016153">
    <property type="entry name" value="Heat_shock_Hsp33_N"/>
</dbReference>
<gene>
    <name evidence="6" type="ORF">H9862_08625</name>
</gene>
<evidence type="ECO:0000313" key="7">
    <source>
        <dbReference type="Proteomes" id="UP000823964"/>
    </source>
</evidence>
<dbReference type="GO" id="GO:0051082">
    <property type="term" value="F:unfolded protein binding"/>
    <property type="evidence" value="ECO:0007669"/>
    <property type="project" value="InterPro"/>
</dbReference>
<comment type="caution">
    <text evidence="6">The sequence shown here is derived from an EMBL/GenBank/DDBJ whole genome shotgun (WGS) entry which is preliminary data.</text>
</comment>
<dbReference type="GO" id="GO:0005737">
    <property type="term" value="C:cytoplasm"/>
    <property type="evidence" value="ECO:0007669"/>
    <property type="project" value="InterPro"/>
</dbReference>
<dbReference type="Proteomes" id="UP000823964">
    <property type="component" value="Unassembled WGS sequence"/>
</dbReference>
<dbReference type="SUPFAM" id="SSF64397">
    <property type="entry name" value="Hsp33 domain"/>
    <property type="match status" value="1"/>
</dbReference>
<reference evidence="6" key="1">
    <citation type="journal article" date="2021" name="PeerJ">
        <title>Extensive microbial diversity within the chicken gut microbiome revealed by metagenomics and culture.</title>
        <authorList>
            <person name="Gilroy R."/>
            <person name="Ravi A."/>
            <person name="Getino M."/>
            <person name="Pursley I."/>
            <person name="Horton D.L."/>
            <person name="Alikhan N.F."/>
            <person name="Baker D."/>
            <person name="Gharbi K."/>
            <person name="Hall N."/>
            <person name="Watson M."/>
            <person name="Adriaenssens E.M."/>
            <person name="Foster-Nyarko E."/>
            <person name="Jarju S."/>
            <person name="Secka A."/>
            <person name="Antonio M."/>
            <person name="Oren A."/>
            <person name="Chaudhuri R.R."/>
            <person name="La Ragione R."/>
            <person name="Hildebrand F."/>
            <person name="Pallen M.J."/>
        </authorList>
    </citation>
    <scope>NUCLEOTIDE SEQUENCE</scope>
    <source>
        <strain evidence="6">14975</strain>
    </source>
</reference>
<evidence type="ECO:0000256" key="3">
    <source>
        <dbReference type="ARBA" id="ARBA00023157"/>
    </source>
</evidence>
<keyword evidence="5" id="KW-0676">Redox-active center</keyword>
<evidence type="ECO:0000256" key="4">
    <source>
        <dbReference type="ARBA" id="ARBA00023186"/>
    </source>
</evidence>
<evidence type="ECO:0000256" key="5">
    <source>
        <dbReference type="ARBA" id="ARBA00023284"/>
    </source>
</evidence>
<keyword evidence="3" id="KW-1015">Disulfide bond</keyword>
<dbReference type="Pfam" id="PF01430">
    <property type="entry name" value="HSP33"/>
    <property type="match status" value="1"/>
</dbReference>
<accession>A0A9D2AHZ3</accession>